<gene>
    <name evidence="2" type="primary">X975_14933</name>
    <name evidence="2" type="ORF">TNCV_1648271</name>
</gene>
<dbReference type="InterPro" id="IPR036397">
    <property type="entry name" value="RNaseH_sf"/>
</dbReference>
<name>A0A8X6RXJ1_TRICX</name>
<dbReference type="GO" id="GO:0003676">
    <property type="term" value="F:nucleic acid binding"/>
    <property type="evidence" value="ECO:0007669"/>
    <property type="project" value="InterPro"/>
</dbReference>
<feature type="domain" description="Tc1-like transposase DDE" evidence="1">
    <location>
        <begin position="1"/>
        <end position="141"/>
    </location>
</feature>
<protein>
    <submittedName>
        <fullName evidence="2">Transposable element Tcb2 transposase</fullName>
    </submittedName>
</protein>
<evidence type="ECO:0000313" key="3">
    <source>
        <dbReference type="Proteomes" id="UP000887159"/>
    </source>
</evidence>
<comment type="caution">
    <text evidence="2">The sequence shown here is derived from an EMBL/GenBank/DDBJ whole genome shotgun (WGS) entry which is preliminary data.</text>
</comment>
<proteinExistence type="predicted"/>
<dbReference type="AlphaFoldDB" id="A0A8X6RXJ1"/>
<dbReference type="Gene3D" id="3.30.420.10">
    <property type="entry name" value="Ribonuclease H-like superfamily/Ribonuclease H"/>
    <property type="match status" value="1"/>
</dbReference>
<reference evidence="2" key="1">
    <citation type="submission" date="2020-08" db="EMBL/GenBank/DDBJ databases">
        <title>Multicomponent nature underlies the extraordinary mechanical properties of spider dragline silk.</title>
        <authorList>
            <person name="Kono N."/>
            <person name="Nakamura H."/>
            <person name="Mori M."/>
            <person name="Yoshida Y."/>
            <person name="Ohtoshi R."/>
            <person name="Malay A.D."/>
            <person name="Moran D.A.P."/>
            <person name="Tomita M."/>
            <person name="Numata K."/>
            <person name="Arakawa K."/>
        </authorList>
    </citation>
    <scope>NUCLEOTIDE SEQUENCE</scope>
</reference>
<evidence type="ECO:0000259" key="1">
    <source>
        <dbReference type="Pfam" id="PF13358"/>
    </source>
</evidence>
<dbReference type="EMBL" id="BMAU01021194">
    <property type="protein sequence ID" value="GFX96792.1"/>
    <property type="molecule type" value="Genomic_DNA"/>
</dbReference>
<sequence length="148" mass="17228">MDESRFSTRSDSQRVLIWREIGTRFYPSNTKERHRYGGFGVPVLGGIRLNGRTELHILDRGSVTEDSYCDEVLLPHVRLFRDAIGPHFIFMEPNAWPHRILAVEELLESEDITRMDWPATSPDLNLIEHVWDDLGRRIAARLHHPETT</sequence>
<dbReference type="Pfam" id="PF13358">
    <property type="entry name" value="DDE_3"/>
    <property type="match status" value="1"/>
</dbReference>
<accession>A0A8X6RXJ1</accession>
<dbReference type="InterPro" id="IPR038717">
    <property type="entry name" value="Tc1-like_DDE_dom"/>
</dbReference>
<keyword evidence="3" id="KW-1185">Reference proteome</keyword>
<evidence type="ECO:0000313" key="2">
    <source>
        <dbReference type="EMBL" id="GFX96792.1"/>
    </source>
</evidence>
<dbReference type="Proteomes" id="UP000887159">
    <property type="component" value="Unassembled WGS sequence"/>
</dbReference>
<organism evidence="2 3">
    <name type="scientific">Trichonephila clavipes</name>
    <name type="common">Golden silk orbweaver</name>
    <name type="synonym">Nephila clavipes</name>
    <dbReference type="NCBI Taxonomy" id="2585209"/>
    <lineage>
        <taxon>Eukaryota</taxon>
        <taxon>Metazoa</taxon>
        <taxon>Ecdysozoa</taxon>
        <taxon>Arthropoda</taxon>
        <taxon>Chelicerata</taxon>
        <taxon>Arachnida</taxon>
        <taxon>Araneae</taxon>
        <taxon>Araneomorphae</taxon>
        <taxon>Entelegynae</taxon>
        <taxon>Araneoidea</taxon>
        <taxon>Nephilidae</taxon>
        <taxon>Trichonephila</taxon>
    </lineage>
</organism>